<accession>Q6CLT2</accession>
<reference evidence="16 17" key="1">
    <citation type="journal article" date="2004" name="Nature">
        <title>Genome evolution in yeasts.</title>
        <authorList>
            <consortium name="Genolevures"/>
            <person name="Dujon B."/>
            <person name="Sherman D."/>
            <person name="Fischer G."/>
            <person name="Durrens P."/>
            <person name="Casaregola S."/>
            <person name="Lafontaine I."/>
            <person name="de Montigny J."/>
            <person name="Marck C."/>
            <person name="Neuveglise C."/>
            <person name="Talla E."/>
            <person name="Goffard N."/>
            <person name="Frangeul L."/>
            <person name="Aigle M."/>
            <person name="Anthouard V."/>
            <person name="Babour A."/>
            <person name="Barbe V."/>
            <person name="Barnay S."/>
            <person name="Blanchin S."/>
            <person name="Beckerich J.M."/>
            <person name="Beyne E."/>
            <person name="Bleykasten C."/>
            <person name="Boisrame A."/>
            <person name="Boyer J."/>
            <person name="Cattolico L."/>
            <person name="Confanioleri F."/>
            <person name="de Daruvar A."/>
            <person name="Despons L."/>
            <person name="Fabre E."/>
            <person name="Fairhead C."/>
            <person name="Ferry-Dumazet H."/>
            <person name="Groppi A."/>
            <person name="Hantraye F."/>
            <person name="Hennequin C."/>
            <person name="Jauniaux N."/>
            <person name="Joyet P."/>
            <person name="Kachouri R."/>
            <person name="Kerrest A."/>
            <person name="Koszul R."/>
            <person name="Lemaire M."/>
            <person name="Lesur I."/>
            <person name="Ma L."/>
            <person name="Muller H."/>
            <person name="Nicaud J.M."/>
            <person name="Nikolski M."/>
            <person name="Oztas S."/>
            <person name="Ozier-Kalogeropoulos O."/>
            <person name="Pellenz S."/>
            <person name="Potier S."/>
            <person name="Richard G.F."/>
            <person name="Straub M.L."/>
            <person name="Suleau A."/>
            <person name="Swennene D."/>
            <person name="Tekaia F."/>
            <person name="Wesolowski-Louvel M."/>
            <person name="Westhof E."/>
            <person name="Wirth B."/>
            <person name="Zeniou-Meyer M."/>
            <person name="Zivanovic I."/>
            <person name="Bolotin-Fukuhara M."/>
            <person name="Thierry A."/>
            <person name="Bouchier C."/>
            <person name="Caudron B."/>
            <person name="Scarpelli C."/>
            <person name="Gaillardin C."/>
            <person name="Weissenbach J."/>
            <person name="Wincker P."/>
            <person name="Souciet J.L."/>
        </authorList>
    </citation>
    <scope>NUCLEOTIDE SEQUENCE [LARGE SCALE GENOMIC DNA]</scope>
    <source>
        <strain evidence="17">ATCC 8585 / CBS 2359 / DSM 70799 / NBRC 1267 / NRRL Y-1140 / WM37</strain>
    </source>
</reference>
<dbReference type="InterPro" id="IPR039261">
    <property type="entry name" value="FNR_nucleotide-bd"/>
</dbReference>
<dbReference type="OMA" id="YNEDAHM"/>
<keyword evidence="3" id="KW-0813">Transport</keyword>
<dbReference type="Gene3D" id="3.40.50.80">
    <property type="entry name" value="Nucleotide-binding domain of ferredoxin-NADP reductase (FNR) module"/>
    <property type="match status" value="1"/>
</dbReference>
<dbReference type="CDD" id="cd06186">
    <property type="entry name" value="NOX_Duox_like_FAD_NADP"/>
    <property type="match status" value="1"/>
</dbReference>
<dbReference type="EMBL" id="CR382126">
    <property type="protein sequence ID" value="CAG97814.1"/>
    <property type="molecule type" value="Genomic_DNA"/>
</dbReference>
<keyword evidence="6 13" id="KW-0812">Transmembrane</keyword>
<dbReference type="InterPro" id="IPR013130">
    <property type="entry name" value="Fe3_Rdtase_TM_dom"/>
</dbReference>
<dbReference type="InParanoid" id="Q6CLT2"/>
<dbReference type="InterPro" id="IPR051410">
    <property type="entry name" value="Ferric/Cupric_Reductase"/>
</dbReference>
<dbReference type="HOGENOM" id="CLU_010365_4_0_1"/>
<evidence type="ECO:0000256" key="11">
    <source>
        <dbReference type="ARBA" id="ARBA00023065"/>
    </source>
</evidence>
<keyword evidence="17" id="KW-1185">Reference proteome</keyword>
<evidence type="ECO:0000256" key="7">
    <source>
        <dbReference type="ARBA" id="ARBA00022827"/>
    </source>
</evidence>
<evidence type="ECO:0000256" key="4">
    <source>
        <dbReference type="ARBA" id="ARBA00022617"/>
    </source>
</evidence>
<organism evidence="16 17">
    <name type="scientific">Kluyveromyces lactis (strain ATCC 8585 / CBS 2359 / DSM 70799 / NBRC 1267 / NRRL Y-1140 / WM37)</name>
    <name type="common">Yeast</name>
    <name type="synonym">Candida sphaerica</name>
    <dbReference type="NCBI Taxonomy" id="284590"/>
    <lineage>
        <taxon>Eukaryota</taxon>
        <taxon>Fungi</taxon>
        <taxon>Dikarya</taxon>
        <taxon>Ascomycota</taxon>
        <taxon>Saccharomycotina</taxon>
        <taxon>Saccharomycetes</taxon>
        <taxon>Saccharomycetales</taxon>
        <taxon>Saccharomycetaceae</taxon>
        <taxon>Kluyveromyces</taxon>
    </lineage>
</organism>
<evidence type="ECO:0000256" key="13">
    <source>
        <dbReference type="SAM" id="Phobius"/>
    </source>
</evidence>
<dbReference type="SFLD" id="SFLDS00052">
    <property type="entry name" value="Ferric_Reductase_Domain"/>
    <property type="match status" value="1"/>
</dbReference>
<keyword evidence="8" id="KW-0521">NADP</keyword>
<feature type="transmembrane region" description="Helical" evidence="13">
    <location>
        <begin position="318"/>
        <end position="340"/>
    </location>
</feature>
<feature type="transmembrane region" description="Helical" evidence="13">
    <location>
        <begin position="137"/>
        <end position="158"/>
    </location>
</feature>
<keyword evidence="4" id="KW-0349">Heme</keyword>
<evidence type="ECO:0000256" key="12">
    <source>
        <dbReference type="ARBA" id="ARBA00023136"/>
    </source>
</evidence>
<feature type="transmembrane region" description="Helical" evidence="13">
    <location>
        <begin position="347"/>
        <end position="364"/>
    </location>
</feature>
<dbReference type="GO" id="GO:0015677">
    <property type="term" value="P:copper ion import"/>
    <property type="evidence" value="ECO:0007669"/>
    <property type="project" value="TreeGrafter"/>
</dbReference>
<dbReference type="Proteomes" id="UP000000598">
    <property type="component" value="Chromosome F"/>
</dbReference>
<evidence type="ECO:0000313" key="16">
    <source>
        <dbReference type="EMBL" id="CAG97814.1"/>
    </source>
</evidence>
<evidence type="ECO:0000256" key="6">
    <source>
        <dbReference type="ARBA" id="ARBA00022692"/>
    </source>
</evidence>
<evidence type="ECO:0000256" key="8">
    <source>
        <dbReference type="ARBA" id="ARBA00022857"/>
    </source>
</evidence>
<name>Q6CLT2_KLULA</name>
<dbReference type="SFLD" id="SFLDG01168">
    <property type="entry name" value="Ferric_reductase_subgroup_(FRE"/>
    <property type="match status" value="1"/>
</dbReference>
<dbReference type="Pfam" id="PF01794">
    <property type="entry name" value="Ferric_reduct"/>
    <property type="match status" value="1"/>
</dbReference>
<proteinExistence type="predicted"/>
<keyword evidence="10" id="KW-0408">Iron</keyword>
<gene>
    <name evidence="16" type="ORF">KLLA0_F00616g</name>
</gene>
<dbReference type="eggNOG" id="KOG0039">
    <property type="taxonomic scope" value="Eukaryota"/>
</dbReference>
<keyword evidence="9 13" id="KW-1133">Transmembrane helix</keyword>
<dbReference type="AlphaFoldDB" id="Q6CLT2"/>
<evidence type="ECO:0000256" key="1">
    <source>
        <dbReference type="ARBA" id="ARBA00001974"/>
    </source>
</evidence>
<keyword evidence="12 13" id="KW-0472">Membrane</keyword>
<evidence type="ECO:0000256" key="5">
    <source>
        <dbReference type="ARBA" id="ARBA00022630"/>
    </source>
</evidence>
<dbReference type="InterPro" id="IPR013112">
    <property type="entry name" value="FAD-bd_8"/>
</dbReference>
<sequence>MMSSFKSPEIPDAEVRLITCNLLAGQFQWGYTKSENDGFFGVCCGNYLPFAQTVMQCFVDLLQGDKVAAITEYTTYCNAYTGTNLSIENSLEQFANGSNHLISNPGAGANYVPILLSSDVLKQNYYFFYYIYHNFKLAFDCSMMVNISIWIIICLLAIQKRLNCRLLRKVRSRFTSTISTTHHTETKIFRWYLTILPTIGETWFLLIFLIINVLVSTIHYPLYESNTGEGKMVFLVKCVANRTGGLAFGLLPLTVLLAGRNNIISSLTGMPYCTMIFYHKWAARLMTIFGFTHGMLWSGYCLWKEAELLANYLKTTPLFRWGVIITDLSIILVLTSTYMWKSRRYELFLTLHIVLAAVFFYGCYKHCEELGWLGWIYLSVALWVMDRAIRLIKLLRFGGMKLAYCTVLDSEHEIFQVSIPNSGAMRFFPGCYAFLYVWNTRLFWHGHPFSLMKNGTDIIIIIKAKDGMTRELYNKLPKDGTIYPIRAALEGPYGHEAPVENYDHALFVTSGTALPGPISYLQRMHNMKDFHFVWIISNERFLNYMRYALESLLQQKKGNFEIYITRPLSIDISWVPSTLSIHHGRPLLEDIIHQDLSKWKNSVVVSCAMPFVDDQVRNYVAKEMQQGTVDFYDELQVW</sequence>
<evidence type="ECO:0000256" key="10">
    <source>
        <dbReference type="ARBA" id="ARBA00023004"/>
    </source>
</evidence>
<keyword evidence="4" id="KW-0479">Metal-binding</keyword>
<protein>
    <submittedName>
        <fullName evidence="16">KLLA0F00616p</fullName>
    </submittedName>
</protein>
<evidence type="ECO:0000256" key="2">
    <source>
        <dbReference type="ARBA" id="ARBA00004141"/>
    </source>
</evidence>
<feature type="transmembrane region" description="Helical" evidence="13">
    <location>
        <begin position="203"/>
        <end position="223"/>
    </location>
</feature>
<dbReference type="PaxDb" id="284590-Q6CLT2"/>
<dbReference type="GO" id="GO:0005886">
    <property type="term" value="C:plasma membrane"/>
    <property type="evidence" value="ECO:0007669"/>
    <property type="project" value="TreeGrafter"/>
</dbReference>
<evidence type="ECO:0000256" key="9">
    <source>
        <dbReference type="ARBA" id="ARBA00022989"/>
    </source>
</evidence>
<keyword evidence="11" id="KW-0406">Ion transport</keyword>
<evidence type="ECO:0000256" key="3">
    <source>
        <dbReference type="ARBA" id="ARBA00022448"/>
    </source>
</evidence>
<dbReference type="PANTHER" id="PTHR32361:SF9">
    <property type="entry name" value="FERRIC REDUCTASE TRANSMEMBRANE COMPONENT 3-RELATED"/>
    <property type="match status" value="1"/>
</dbReference>
<evidence type="ECO:0000259" key="14">
    <source>
        <dbReference type="Pfam" id="PF01794"/>
    </source>
</evidence>
<feature type="domain" description="Ferric oxidoreductase" evidence="14">
    <location>
        <begin position="243"/>
        <end position="363"/>
    </location>
</feature>
<dbReference type="PANTHER" id="PTHR32361">
    <property type="entry name" value="FERRIC/CUPRIC REDUCTASE TRANSMEMBRANE COMPONENT"/>
    <property type="match status" value="1"/>
</dbReference>
<dbReference type="KEGG" id="kla:KLLA0_F00616g"/>
<feature type="domain" description="FAD-binding 8" evidence="15">
    <location>
        <begin position="410"/>
        <end position="496"/>
    </location>
</feature>
<dbReference type="GO" id="GO:0000293">
    <property type="term" value="F:ferric-chelate reductase activity"/>
    <property type="evidence" value="ECO:0007669"/>
    <property type="project" value="TreeGrafter"/>
</dbReference>
<feature type="transmembrane region" description="Helical" evidence="13">
    <location>
        <begin position="281"/>
        <end position="298"/>
    </location>
</feature>
<dbReference type="GO" id="GO:0006879">
    <property type="term" value="P:intracellular iron ion homeostasis"/>
    <property type="evidence" value="ECO:0007669"/>
    <property type="project" value="TreeGrafter"/>
</dbReference>
<comment type="cofactor">
    <cofactor evidence="1">
        <name>FAD</name>
        <dbReference type="ChEBI" id="CHEBI:57692"/>
    </cofactor>
</comment>
<evidence type="ECO:0000259" key="15">
    <source>
        <dbReference type="Pfam" id="PF08022"/>
    </source>
</evidence>
<keyword evidence="7" id="KW-0274">FAD</keyword>
<dbReference type="GO" id="GO:0006826">
    <property type="term" value="P:iron ion transport"/>
    <property type="evidence" value="ECO:0007669"/>
    <property type="project" value="TreeGrafter"/>
</dbReference>
<evidence type="ECO:0000313" key="17">
    <source>
        <dbReference type="Proteomes" id="UP000000598"/>
    </source>
</evidence>
<keyword evidence="5" id="KW-0285">Flavoprotein</keyword>
<dbReference type="Pfam" id="PF08022">
    <property type="entry name" value="FAD_binding_8"/>
    <property type="match status" value="1"/>
</dbReference>
<comment type="subcellular location">
    <subcellularLocation>
        <location evidence="2">Membrane</location>
        <topology evidence="2">Multi-pass membrane protein</topology>
    </subcellularLocation>
</comment>
<feature type="transmembrane region" description="Helical" evidence="13">
    <location>
        <begin position="243"/>
        <end position="260"/>
    </location>
</feature>